<evidence type="ECO:0000313" key="3">
    <source>
        <dbReference type="Proteomes" id="UP000183287"/>
    </source>
</evidence>
<dbReference type="EMBL" id="FOUB01000007">
    <property type="protein sequence ID" value="SFL94559.1"/>
    <property type="molecule type" value="Genomic_DNA"/>
</dbReference>
<dbReference type="AlphaFoldDB" id="A0A1I4LUE4"/>
<gene>
    <name evidence="2" type="ORF">SAMN05421863_100798</name>
</gene>
<feature type="domain" description="GmrSD restriction endonucleases N-terminal" evidence="1">
    <location>
        <begin position="11"/>
        <end position="257"/>
    </location>
</feature>
<accession>A0A1I4LUE4</accession>
<dbReference type="PANTHER" id="PTHR37292">
    <property type="entry name" value="VNG6097C"/>
    <property type="match status" value="1"/>
</dbReference>
<dbReference type="InterPro" id="IPR004919">
    <property type="entry name" value="GmrSD_N"/>
</dbReference>
<dbReference type="PANTHER" id="PTHR37292:SF2">
    <property type="entry name" value="DUF262 DOMAIN-CONTAINING PROTEIN"/>
    <property type="match status" value="1"/>
</dbReference>
<dbReference type="RefSeq" id="WP_074904171.1">
    <property type="nucleotide sequence ID" value="NZ_FOUB01000007.1"/>
</dbReference>
<protein>
    <recommendedName>
        <fullName evidence="1">GmrSD restriction endonucleases N-terminal domain-containing protein</fullName>
    </recommendedName>
</protein>
<sequence length="579" mass="68204">MAFVEPISIKEAIDGVHKKKYLLPAIQREFVWDTYQIERLFDSIMKDYPISSFLFWEVDNSNINNYQFYEFVREYHERKNTHNSKARINGENSITAILDGQQRLTSLYIGLKGTYAYKLPYKRWDNNDAFPVRKLYLNLVAPADDNGDLEYDFRFLTTHEYKQKDENHFWFLVGDILNFEEPVNVNDYLLEEVIPEYGKEKSRYANRTLFKLYEVIHKNKSINFFLEKGESLDKVLNIFIRVNSGGTQLSYSDLLLSIATAQWRGDAREEITSFVDEINSIGDGFNFNKDFVLKSCLVLAGFKDIAFKVDNFNQENMLAIEQQWEDITKAIRSAVILLSSLGYHRDTLTSNNALIPIAAYLHKIKSPDNFSELSKYLNDRRKIFKWLVMVLLKRTFSGQPDNVLRPIREVINQSEDGFPYDEIILKLKGSSKAISFDDDEIDNLLGYQYAQAYTYSALAFIYPSLDFRNKFHQDHIFPKYLFTAQRLKKRGTNDDDIEFYLNNYNYLANLQLLEGVPNQEKSGKDFDVWIKEKYPDNNERKAYMERHYIPNIDLKLENFRQFIEEREKLIISAFKKLLD</sequence>
<reference evidence="3" key="1">
    <citation type="submission" date="2016-10" db="EMBL/GenBank/DDBJ databases">
        <authorList>
            <person name="Varghese N."/>
            <person name="Submissions S."/>
        </authorList>
    </citation>
    <scope>NUCLEOTIDE SEQUENCE [LARGE SCALE GENOMIC DNA]</scope>
    <source>
        <strain evidence="3">Nm44</strain>
    </source>
</reference>
<organism evidence="2 3">
    <name type="scientific">Nitrosomonas communis</name>
    <dbReference type="NCBI Taxonomy" id="44574"/>
    <lineage>
        <taxon>Bacteria</taxon>
        <taxon>Pseudomonadati</taxon>
        <taxon>Pseudomonadota</taxon>
        <taxon>Betaproteobacteria</taxon>
        <taxon>Nitrosomonadales</taxon>
        <taxon>Nitrosomonadaceae</taxon>
        <taxon>Nitrosomonas</taxon>
    </lineage>
</organism>
<dbReference type="Proteomes" id="UP000183287">
    <property type="component" value="Unassembled WGS sequence"/>
</dbReference>
<dbReference type="Pfam" id="PF03235">
    <property type="entry name" value="GmrSD_N"/>
    <property type="match status" value="1"/>
</dbReference>
<evidence type="ECO:0000313" key="2">
    <source>
        <dbReference type="EMBL" id="SFL94559.1"/>
    </source>
</evidence>
<proteinExistence type="predicted"/>
<evidence type="ECO:0000259" key="1">
    <source>
        <dbReference type="Pfam" id="PF03235"/>
    </source>
</evidence>
<dbReference type="OrthoDB" id="9798761at2"/>
<name>A0A1I4LUE4_9PROT</name>
<keyword evidence="3" id="KW-1185">Reference proteome</keyword>